<organism evidence="8 9">
    <name type="scientific">Nannocystis exedens</name>
    <dbReference type="NCBI Taxonomy" id="54"/>
    <lineage>
        <taxon>Bacteria</taxon>
        <taxon>Pseudomonadati</taxon>
        <taxon>Myxococcota</taxon>
        <taxon>Polyangia</taxon>
        <taxon>Nannocystales</taxon>
        <taxon>Nannocystaceae</taxon>
        <taxon>Nannocystis</taxon>
    </lineage>
</organism>
<feature type="domain" description="Protein kinase" evidence="7">
    <location>
        <begin position="50"/>
        <end position="307"/>
    </location>
</feature>
<dbReference type="SUPFAM" id="SSF56112">
    <property type="entry name" value="Protein kinase-like (PK-like)"/>
    <property type="match status" value="1"/>
</dbReference>
<dbReference type="InterPro" id="IPR011990">
    <property type="entry name" value="TPR-like_helical_dom_sf"/>
</dbReference>
<dbReference type="AlphaFoldDB" id="A0A1I2H8H4"/>
<dbReference type="PROSITE" id="PS50011">
    <property type="entry name" value="PROTEIN_KINASE_DOM"/>
    <property type="match status" value="1"/>
</dbReference>
<dbReference type="GO" id="GO:0005524">
    <property type="term" value="F:ATP binding"/>
    <property type="evidence" value="ECO:0007669"/>
    <property type="project" value="UniProtKB-UniRule"/>
</dbReference>
<proteinExistence type="predicted"/>
<dbReference type="GO" id="GO:0004674">
    <property type="term" value="F:protein serine/threonine kinase activity"/>
    <property type="evidence" value="ECO:0007669"/>
    <property type="project" value="TreeGrafter"/>
</dbReference>
<evidence type="ECO:0000256" key="5">
    <source>
        <dbReference type="PROSITE-ProRule" id="PRU10141"/>
    </source>
</evidence>
<dbReference type="Pfam" id="PF13424">
    <property type="entry name" value="TPR_12"/>
    <property type="match status" value="1"/>
</dbReference>
<evidence type="ECO:0000256" key="4">
    <source>
        <dbReference type="ARBA" id="ARBA00022840"/>
    </source>
</evidence>
<dbReference type="Pfam" id="PF00069">
    <property type="entry name" value="Pkinase"/>
    <property type="match status" value="1"/>
</dbReference>
<protein>
    <submittedName>
        <fullName evidence="8">Tetratricopeptide repeat-containing protein</fullName>
    </submittedName>
</protein>
<dbReference type="EMBL" id="FOMX01000038">
    <property type="protein sequence ID" value="SFF24921.1"/>
    <property type="molecule type" value="Genomic_DNA"/>
</dbReference>
<dbReference type="Gene3D" id="3.30.200.20">
    <property type="entry name" value="Phosphorylase Kinase, domain 1"/>
    <property type="match status" value="1"/>
</dbReference>
<evidence type="ECO:0000256" key="6">
    <source>
        <dbReference type="SAM" id="MobiDB-lite"/>
    </source>
</evidence>
<feature type="binding site" evidence="5">
    <location>
        <position position="79"/>
    </location>
    <ligand>
        <name>ATP</name>
        <dbReference type="ChEBI" id="CHEBI:30616"/>
    </ligand>
</feature>
<dbReference type="Gene3D" id="1.25.40.10">
    <property type="entry name" value="Tetratricopeptide repeat domain"/>
    <property type="match status" value="2"/>
</dbReference>
<keyword evidence="4 5" id="KW-0067">ATP-binding</keyword>
<keyword evidence="3" id="KW-0418">Kinase</keyword>
<dbReference type="SUPFAM" id="SSF48452">
    <property type="entry name" value="TPR-like"/>
    <property type="match status" value="2"/>
</dbReference>
<dbReference type="PROSITE" id="PS00108">
    <property type="entry name" value="PROTEIN_KINASE_ST"/>
    <property type="match status" value="1"/>
</dbReference>
<dbReference type="InterPro" id="IPR008271">
    <property type="entry name" value="Ser/Thr_kinase_AS"/>
</dbReference>
<gene>
    <name evidence="8" type="ORF">SAMN02745121_07725</name>
</gene>
<evidence type="ECO:0000256" key="1">
    <source>
        <dbReference type="ARBA" id="ARBA00022679"/>
    </source>
</evidence>
<dbReference type="InterPro" id="IPR011009">
    <property type="entry name" value="Kinase-like_dom_sf"/>
</dbReference>
<evidence type="ECO:0000259" key="7">
    <source>
        <dbReference type="PROSITE" id="PS50011"/>
    </source>
</evidence>
<reference evidence="9" key="1">
    <citation type="submission" date="2016-10" db="EMBL/GenBank/DDBJ databases">
        <authorList>
            <person name="Varghese N."/>
            <person name="Submissions S."/>
        </authorList>
    </citation>
    <scope>NUCLEOTIDE SEQUENCE [LARGE SCALE GENOMIC DNA]</scope>
    <source>
        <strain evidence="9">ATCC 25963</strain>
    </source>
</reference>
<keyword evidence="9" id="KW-1185">Reference proteome</keyword>
<dbReference type="PANTHER" id="PTHR43289">
    <property type="entry name" value="MITOGEN-ACTIVATED PROTEIN KINASE KINASE KINASE 20-RELATED"/>
    <property type="match status" value="1"/>
</dbReference>
<dbReference type="InterPro" id="IPR000719">
    <property type="entry name" value="Prot_kinase_dom"/>
</dbReference>
<evidence type="ECO:0000256" key="3">
    <source>
        <dbReference type="ARBA" id="ARBA00022777"/>
    </source>
</evidence>
<keyword evidence="2 5" id="KW-0547">Nucleotide-binding</keyword>
<dbReference type="PROSITE" id="PS00107">
    <property type="entry name" value="PROTEIN_KINASE_ATP"/>
    <property type="match status" value="1"/>
</dbReference>
<dbReference type="Proteomes" id="UP000199400">
    <property type="component" value="Unassembled WGS sequence"/>
</dbReference>
<dbReference type="Gene3D" id="1.10.510.10">
    <property type="entry name" value="Transferase(Phosphotransferase) domain 1"/>
    <property type="match status" value="1"/>
</dbReference>
<dbReference type="PANTHER" id="PTHR43289:SF6">
    <property type="entry name" value="SERINE_THREONINE-PROTEIN KINASE NEKL-3"/>
    <property type="match status" value="1"/>
</dbReference>
<dbReference type="InterPro" id="IPR017441">
    <property type="entry name" value="Protein_kinase_ATP_BS"/>
</dbReference>
<sequence>MNALASSPHSTAIGDDPRDIAGDLAAEAVRRRLQAQLFGVAADPVFLGRFRVVRLLGQGGMGRVYAAEDDQLERLVAVKVIRPDGAARAAGERDRLLREARALARLSHPNVVQVYEVGEHEQDIFIAMEHVSGLTVDRWLAAGPRTLAEVLDVFIAAGRGLAAAHGANITHRDFKPNNVIVGDDGRVRILDFGLARPVGDTAATHPSPGAATSAAAGTPAYMSPEQRAGRADARSDQFSFCVALAEAVDRRAPPGPAPKWLRRALGRGTAADPERRFATMEPLLAALARGRDRPRRRLRAALGCTAIAAAVGAGALVSAPSPPCADLGAPLVELWSHDRKDRIERTLAGLPGADSPAQARRVLADLDDWARRWHLARVDACAATRVRGEQSEQLLDRSAACLDRGLQRFAELTALLTRPDPARLAAAPELLAALPDPAACRDRQALARDAHAAAVGPRVAGLRRGLDVAHFLQLARRGPAALAEARHVLEDSLAADEPALAAEAQLRVGVIHSRLFHDPERAAAALHDAHARAVAADRHDLMWAIWNELARVDAFDREDPARARLWLTNARSARADAGPDARIDADLLETEALVALAESDPPTAIARARDAIALRHSDDPERLFSRMLLGNAIAEAGRLDEAAALLGACVDEARVERGRDSPAAAWLEHSLARVQLARGRSAEATSLLQHAREVLLAIDGPAGFRVATIDLALARAAAAARDFEAAIVSAEAALVGLEAAFGPAYSDRLTALAELAELYRLTGRHADALAVNRRLLALADAYGLDLDLPALLVNIGDYLCLLDRCGEALPYYARLAATLAEHAPDDPGLVAYSLQGIARAHLAAGAPSQALPLLEEAHRKLRAHPETSPAIAAQTARLLAQCLRSLGREPRRIRALEAEARALEPR</sequence>
<accession>A0A1I2H8H4</accession>
<name>A0A1I2H8H4_9BACT</name>
<dbReference type="RefSeq" id="WP_170136249.1">
    <property type="nucleotide sequence ID" value="NZ_FOMX01000038.1"/>
</dbReference>
<evidence type="ECO:0000256" key="2">
    <source>
        <dbReference type="ARBA" id="ARBA00022741"/>
    </source>
</evidence>
<feature type="region of interest" description="Disordered" evidence="6">
    <location>
        <begin position="201"/>
        <end position="229"/>
    </location>
</feature>
<dbReference type="CDD" id="cd14014">
    <property type="entry name" value="STKc_PknB_like"/>
    <property type="match status" value="1"/>
</dbReference>
<evidence type="ECO:0000313" key="9">
    <source>
        <dbReference type="Proteomes" id="UP000199400"/>
    </source>
</evidence>
<dbReference type="STRING" id="54.SAMN02745121_07725"/>
<evidence type="ECO:0000313" key="8">
    <source>
        <dbReference type="EMBL" id="SFF24921.1"/>
    </source>
</evidence>
<keyword evidence="1" id="KW-0808">Transferase</keyword>
<feature type="compositionally biased region" description="Low complexity" evidence="6">
    <location>
        <begin position="201"/>
        <end position="220"/>
    </location>
</feature>